<comment type="subcellular location">
    <subcellularLocation>
        <location evidence="1">Cell membrane</location>
        <topology evidence="1">Multi-pass membrane protein</topology>
    </subcellularLocation>
</comment>
<evidence type="ECO:0000256" key="6">
    <source>
        <dbReference type="ARBA" id="ARBA00023136"/>
    </source>
</evidence>
<organism evidence="8 9">
    <name type="scientific">Vibrio chagasii</name>
    <dbReference type="NCBI Taxonomy" id="170679"/>
    <lineage>
        <taxon>Bacteria</taxon>
        <taxon>Pseudomonadati</taxon>
        <taxon>Pseudomonadota</taxon>
        <taxon>Gammaproteobacteria</taxon>
        <taxon>Vibrionales</taxon>
        <taxon>Vibrionaceae</taxon>
        <taxon>Vibrio</taxon>
    </lineage>
</organism>
<dbReference type="PIRSF" id="PIRSF006324">
    <property type="entry name" value="LeuE"/>
    <property type="match status" value="1"/>
</dbReference>
<keyword evidence="4 7" id="KW-0812">Transmembrane</keyword>
<dbReference type="PANTHER" id="PTHR30086:SF14">
    <property type="entry name" value="HOMOSERINE_HOMOSERINE LACTONE EFFLUX PROTEIN"/>
    <property type="match status" value="1"/>
</dbReference>
<evidence type="ECO:0000256" key="1">
    <source>
        <dbReference type="ARBA" id="ARBA00004651"/>
    </source>
</evidence>
<evidence type="ECO:0000256" key="2">
    <source>
        <dbReference type="ARBA" id="ARBA00007928"/>
    </source>
</evidence>
<evidence type="ECO:0000313" key="9">
    <source>
        <dbReference type="Proteomes" id="UP000238707"/>
    </source>
</evidence>
<dbReference type="RefSeq" id="WP_004737803.1">
    <property type="nucleotide sequence ID" value="NZ_MSCI01000001.1"/>
</dbReference>
<dbReference type="EMBL" id="MSCI01000001">
    <property type="protein sequence ID" value="PQJ64104.1"/>
    <property type="molecule type" value="Genomic_DNA"/>
</dbReference>
<keyword evidence="6 7" id="KW-0472">Membrane</keyword>
<dbReference type="InterPro" id="IPR001123">
    <property type="entry name" value="LeuE-type"/>
</dbReference>
<keyword evidence="3" id="KW-1003">Cell membrane</keyword>
<dbReference type="PANTHER" id="PTHR30086">
    <property type="entry name" value="ARGININE EXPORTER PROTEIN ARGO"/>
    <property type="match status" value="1"/>
</dbReference>
<comment type="similarity">
    <text evidence="2">Belongs to the Rht family.</text>
</comment>
<evidence type="ECO:0000256" key="7">
    <source>
        <dbReference type="SAM" id="Phobius"/>
    </source>
</evidence>
<dbReference type="Pfam" id="PF01810">
    <property type="entry name" value="LysE"/>
    <property type="match status" value="1"/>
</dbReference>
<keyword evidence="5 7" id="KW-1133">Transmembrane helix</keyword>
<evidence type="ECO:0000256" key="5">
    <source>
        <dbReference type="ARBA" id="ARBA00022989"/>
    </source>
</evidence>
<dbReference type="GO" id="GO:0005886">
    <property type="term" value="C:plasma membrane"/>
    <property type="evidence" value="ECO:0007669"/>
    <property type="project" value="UniProtKB-SubCell"/>
</dbReference>
<sequence>MTVDTWLIFITTSLILTVTPGPSIILAVVHSVKFGPKVTLFTALGDISANFIQMTLVAISLGALISISDIVFMVIKWFGVATLCYMGGKMYFTPKRLEISNSCSIRQTISPYKLYISGFVVAISNPKAIVFFTALLPQFIDTTKPLLAQMMIICPTIVTLDFICVMVYAITANRFLRLIHKAPQYLNRLGGLTLIVAAIMLSISSY</sequence>
<feature type="transmembrane region" description="Helical" evidence="7">
    <location>
        <begin position="185"/>
        <end position="203"/>
    </location>
</feature>
<dbReference type="GO" id="GO:0042970">
    <property type="term" value="F:homoserine transmembrane transporter activity"/>
    <property type="evidence" value="ECO:0007669"/>
    <property type="project" value="TreeGrafter"/>
</dbReference>
<dbReference type="AlphaFoldDB" id="A0A2S7VPM1"/>
<feature type="transmembrane region" description="Helical" evidence="7">
    <location>
        <begin position="146"/>
        <end position="173"/>
    </location>
</feature>
<accession>A0A2S7VPM1</accession>
<feature type="transmembrane region" description="Helical" evidence="7">
    <location>
        <begin position="114"/>
        <end position="140"/>
    </location>
</feature>
<proteinExistence type="inferred from homology"/>
<protein>
    <submittedName>
        <fullName evidence="8">Lysine transporter LysE</fullName>
    </submittedName>
</protein>
<comment type="caution">
    <text evidence="8">The sequence shown here is derived from an EMBL/GenBank/DDBJ whole genome shotgun (WGS) entry which is preliminary data.</text>
</comment>
<reference evidence="8 9" key="1">
    <citation type="submission" date="2016-12" db="EMBL/GenBank/DDBJ databases">
        <title>Diversity of luminous bacteria.</title>
        <authorList>
            <person name="Yoshizawa S."/>
            <person name="Kogure K."/>
        </authorList>
    </citation>
    <scope>NUCLEOTIDE SEQUENCE [LARGE SCALE GENOMIC DNA]</scope>
    <source>
        <strain evidence="8 9">LC2-408</strain>
    </source>
</reference>
<name>A0A2S7VPM1_9VIBR</name>
<evidence type="ECO:0000313" key="8">
    <source>
        <dbReference type="EMBL" id="PQJ64104.1"/>
    </source>
</evidence>
<evidence type="ECO:0000256" key="3">
    <source>
        <dbReference type="ARBA" id="ARBA00022475"/>
    </source>
</evidence>
<feature type="transmembrane region" description="Helical" evidence="7">
    <location>
        <begin position="6"/>
        <end position="29"/>
    </location>
</feature>
<gene>
    <name evidence="8" type="ORF">BTO10_04740</name>
</gene>
<keyword evidence="9" id="KW-1185">Reference proteome</keyword>
<dbReference type="Proteomes" id="UP000238707">
    <property type="component" value="Unassembled WGS sequence"/>
</dbReference>
<evidence type="ECO:0000256" key="4">
    <source>
        <dbReference type="ARBA" id="ARBA00022692"/>
    </source>
</evidence>